<dbReference type="Pfam" id="PF09790">
    <property type="entry name" value="Hyccin"/>
    <property type="match status" value="1"/>
</dbReference>
<evidence type="ECO:0000313" key="8">
    <source>
        <dbReference type="EMBL" id="RAL39589.1"/>
    </source>
</evidence>
<evidence type="ECO:0000313" key="9">
    <source>
        <dbReference type="Proteomes" id="UP000249390"/>
    </source>
</evidence>
<evidence type="ECO:0000256" key="3">
    <source>
        <dbReference type="ARBA" id="ARBA00022475"/>
    </source>
</evidence>
<keyword evidence="3" id="KW-1003">Cell membrane</keyword>
<dbReference type="GO" id="GO:0005886">
    <property type="term" value="C:plasma membrane"/>
    <property type="evidence" value="ECO:0007669"/>
    <property type="project" value="UniProtKB-SubCell"/>
</dbReference>
<dbReference type="PANTHER" id="PTHR31220">
    <property type="entry name" value="HYCCIN RELATED"/>
    <property type="match status" value="1"/>
</dbReference>
<gene>
    <name evidence="8" type="ORF">DM860_003122</name>
</gene>
<evidence type="ECO:0000256" key="7">
    <source>
        <dbReference type="SAM" id="MobiDB-lite"/>
    </source>
</evidence>
<evidence type="ECO:0000256" key="6">
    <source>
        <dbReference type="ARBA" id="ARBA00034482"/>
    </source>
</evidence>
<sequence>MHTQFNGGFSLGGRRFNVGRCTSGDETGLGFIALDRYGVEFHGQRSVKGEGRRFVDDVSPAGDWRVSVEGGEKGIYEAKVARENCGVAAKGRKGNKVWNGVVADLLLRWLKPLRDDPIHRLPMDFRISGGSPSSSSTSSTDPHNSSTSHRRRHQNGGADNNSSDPMHSWWESISKARSRIQLLSSILPSDDPTAVASLVDSDLPARSLLLSHPAYSLLSTSLSAPSAGSGEDPLCHWLYDTFLSDDADLRLVVISFIPLLSSIYLSRVHSSSSTSPTPSLSGFEAVLLALYSAETKSRAGKPILVSIPDLSQPSVYHTPRAPIQNRPSSIRPAVGVLSPALEPQIAVKSTKRASIVGVALDSYFKQISQMPSWSKVDFCRFAADWAGQDCPCVWELDETHHGKLENLFSDNSRILDGLTEELRNMEIEEKPVVDSSKARIPLPWELLQPVLRIVGHCLLGPLNAEDVKNGASVAAKHLYARAQHDLVPRAILATRSLVQLDRRAREAARAADASGPASNATTPSKAKKPEVLLVSK</sequence>
<protein>
    <submittedName>
        <fullName evidence="8">Uncharacterized protein</fullName>
    </submittedName>
</protein>
<accession>A0A328D5D5</accession>
<dbReference type="GO" id="GO:0046854">
    <property type="term" value="P:phosphatidylinositol phosphate biosynthetic process"/>
    <property type="evidence" value="ECO:0007669"/>
    <property type="project" value="TreeGrafter"/>
</dbReference>
<comment type="subcellular location">
    <subcellularLocation>
        <location evidence="1">Cell membrane</location>
    </subcellularLocation>
    <subcellularLocation>
        <location evidence="2">Cytoplasm</location>
        <location evidence="2">Cytosol</location>
    </subcellularLocation>
</comment>
<feature type="compositionally biased region" description="Low complexity" evidence="7">
    <location>
        <begin position="128"/>
        <end position="147"/>
    </location>
</feature>
<feature type="region of interest" description="Disordered" evidence="7">
    <location>
        <begin position="124"/>
        <end position="166"/>
    </location>
</feature>
<feature type="region of interest" description="Disordered" evidence="7">
    <location>
        <begin position="508"/>
        <end position="536"/>
    </location>
</feature>
<comment type="similarity">
    <text evidence="6">Belongs to the Hyccin family.</text>
</comment>
<keyword evidence="9" id="KW-1185">Reference proteome</keyword>
<keyword evidence="4" id="KW-0963">Cytoplasm</keyword>
<dbReference type="GO" id="GO:0072659">
    <property type="term" value="P:protein localization to plasma membrane"/>
    <property type="evidence" value="ECO:0007669"/>
    <property type="project" value="TreeGrafter"/>
</dbReference>
<evidence type="ECO:0000256" key="4">
    <source>
        <dbReference type="ARBA" id="ARBA00022490"/>
    </source>
</evidence>
<comment type="caution">
    <text evidence="8">The sequence shown here is derived from an EMBL/GenBank/DDBJ whole genome shotgun (WGS) entry which is preliminary data.</text>
</comment>
<evidence type="ECO:0000256" key="5">
    <source>
        <dbReference type="ARBA" id="ARBA00023136"/>
    </source>
</evidence>
<reference evidence="8 9" key="1">
    <citation type="submission" date="2018-06" db="EMBL/GenBank/DDBJ databases">
        <title>The Genome of Cuscuta australis (Dodder) Provides Insight into the Evolution of Plant Parasitism.</title>
        <authorList>
            <person name="Liu H."/>
        </authorList>
    </citation>
    <scope>NUCLEOTIDE SEQUENCE [LARGE SCALE GENOMIC DNA]</scope>
    <source>
        <strain evidence="9">cv. Yunnan</strain>
        <tissue evidence="8">Vines</tissue>
    </source>
</reference>
<dbReference type="EMBL" id="NQVE01000200">
    <property type="protein sequence ID" value="RAL39589.1"/>
    <property type="molecule type" value="Genomic_DNA"/>
</dbReference>
<dbReference type="InterPro" id="IPR018619">
    <property type="entry name" value="Hyccin"/>
</dbReference>
<name>A0A328D5D5_9ASTE</name>
<evidence type="ECO:0000256" key="2">
    <source>
        <dbReference type="ARBA" id="ARBA00004514"/>
    </source>
</evidence>
<dbReference type="PANTHER" id="PTHR31220:SF1">
    <property type="entry name" value="GH21176P"/>
    <property type="match status" value="1"/>
</dbReference>
<dbReference type="AlphaFoldDB" id="A0A328D5D5"/>
<keyword evidence="5" id="KW-0472">Membrane</keyword>
<dbReference type="Proteomes" id="UP000249390">
    <property type="component" value="Unassembled WGS sequence"/>
</dbReference>
<organism evidence="8 9">
    <name type="scientific">Cuscuta australis</name>
    <dbReference type="NCBI Taxonomy" id="267555"/>
    <lineage>
        <taxon>Eukaryota</taxon>
        <taxon>Viridiplantae</taxon>
        <taxon>Streptophyta</taxon>
        <taxon>Embryophyta</taxon>
        <taxon>Tracheophyta</taxon>
        <taxon>Spermatophyta</taxon>
        <taxon>Magnoliopsida</taxon>
        <taxon>eudicotyledons</taxon>
        <taxon>Gunneridae</taxon>
        <taxon>Pentapetalae</taxon>
        <taxon>asterids</taxon>
        <taxon>lamiids</taxon>
        <taxon>Solanales</taxon>
        <taxon>Convolvulaceae</taxon>
        <taxon>Cuscuteae</taxon>
        <taxon>Cuscuta</taxon>
        <taxon>Cuscuta subgen. Grammica</taxon>
        <taxon>Cuscuta sect. Cleistogrammica</taxon>
    </lineage>
</organism>
<dbReference type="GO" id="GO:0005829">
    <property type="term" value="C:cytosol"/>
    <property type="evidence" value="ECO:0007669"/>
    <property type="project" value="UniProtKB-SubCell"/>
</dbReference>
<evidence type="ECO:0000256" key="1">
    <source>
        <dbReference type="ARBA" id="ARBA00004236"/>
    </source>
</evidence>
<proteinExistence type="inferred from homology"/>